<dbReference type="EMBL" id="CATOUU010000703">
    <property type="protein sequence ID" value="CAI9942493.1"/>
    <property type="molecule type" value="Genomic_DNA"/>
</dbReference>
<accession>A0AA86UJV9</accession>
<reference evidence="1" key="1">
    <citation type="submission" date="2023-06" db="EMBL/GenBank/DDBJ databases">
        <authorList>
            <person name="Kurt Z."/>
        </authorList>
    </citation>
    <scope>NUCLEOTIDE SEQUENCE</scope>
</reference>
<dbReference type="EMBL" id="CAXDID020000069">
    <property type="protein sequence ID" value="CAL6013604.1"/>
    <property type="molecule type" value="Genomic_DNA"/>
</dbReference>
<proteinExistence type="predicted"/>
<comment type="caution">
    <text evidence="1">The sequence shown here is derived from an EMBL/GenBank/DDBJ whole genome shotgun (WGS) entry which is preliminary data.</text>
</comment>
<gene>
    <name evidence="2" type="ORF">HINF_LOCUS23864</name>
    <name evidence="1" type="ORF">HINF_LOCUS30138</name>
</gene>
<dbReference type="AlphaFoldDB" id="A0AA86UJV9"/>
<evidence type="ECO:0000313" key="2">
    <source>
        <dbReference type="EMBL" id="CAL6013604.1"/>
    </source>
</evidence>
<sequence>MSSPSISIEISSSSDNQLILSDSSTTDLEICISISESCSDDQQRTEKQLVRKLLQVLKQSLEIVRKTKKLNINQFNNLYQSTLDVVKELRNQNMELKQINQISKVVKDIQDEQNSEKIIELLIEANQLTDELSKTNKVVSNTNYNNKKQEIGHQTNAKTNNHVYKSKIHQQQNIILEKETSKTKVESNKKQQYKNQVLTELQKIERQLQLPDAELAQGIQPILDALQAIPEVSTIQIELKSVKHQLVHILDQYVSKQEQYLKKLQEQQRSFIHLGQHEQIQQVTQEVRNIIQLLTNLTKIKTNDQLLYQISERPIKIVNMYHANVMQQNTCTNSHNNNQINQQQDQIVTDTSTIIGTLVSLTDTSIRDNQQNQDNSQIENNNPPGLQQQINISSIQQQMMYIMNQNYIEYALFIKQQANDSTQIQEVIYKITNKVLLPAIIPIYESNSQQQNWYLVTLNKQIIIQNVHTVIKQYQNITYKILQLNQINND</sequence>
<evidence type="ECO:0000313" key="1">
    <source>
        <dbReference type="EMBL" id="CAI9942493.1"/>
    </source>
</evidence>
<protein>
    <submittedName>
        <fullName evidence="2">Hypothetical_protein</fullName>
    </submittedName>
</protein>
<dbReference type="Proteomes" id="UP001642409">
    <property type="component" value="Unassembled WGS sequence"/>
</dbReference>
<reference evidence="2 3" key="2">
    <citation type="submission" date="2024-07" db="EMBL/GenBank/DDBJ databases">
        <authorList>
            <person name="Akdeniz Z."/>
        </authorList>
    </citation>
    <scope>NUCLEOTIDE SEQUENCE [LARGE SCALE GENOMIC DNA]</scope>
</reference>
<organism evidence="1">
    <name type="scientific">Hexamita inflata</name>
    <dbReference type="NCBI Taxonomy" id="28002"/>
    <lineage>
        <taxon>Eukaryota</taxon>
        <taxon>Metamonada</taxon>
        <taxon>Diplomonadida</taxon>
        <taxon>Hexamitidae</taxon>
        <taxon>Hexamitinae</taxon>
        <taxon>Hexamita</taxon>
    </lineage>
</organism>
<evidence type="ECO:0000313" key="3">
    <source>
        <dbReference type="Proteomes" id="UP001642409"/>
    </source>
</evidence>
<name>A0AA86UJV9_9EUKA</name>
<keyword evidence="3" id="KW-1185">Reference proteome</keyword>